<dbReference type="PANTHER" id="PTHR46043">
    <property type="entry name" value="ARM REPEAT SUPERFAMILY PROTEIN"/>
    <property type="match status" value="1"/>
</dbReference>
<evidence type="ECO:0000313" key="2">
    <source>
        <dbReference type="Proteomes" id="UP000823388"/>
    </source>
</evidence>
<protein>
    <recommendedName>
        <fullName evidence="3">ARM repeat superfamily protein</fullName>
    </recommendedName>
</protein>
<accession>A0A8T0P9W8</accession>
<sequence>MPPPPPESGDPDLTECLRLLEAVPAAAASAPAFRRHWPSISASLAALSTALASPAVPPAAPLLAPIAAELGALLSAAADAPRLGHLHTVSLLSSAAASLSQLAADARLLAMSAPPAAAADSGVDALISRLRLGSAASRAAALEELAGTAAALPAPAAAAAVSAVAALLDSAGGDLLPSSRERAVAVLAAFASSGAACRFLAEEAGAVVPHLCRALESGGAGAEHACAALLPLTAASRDASAAVAARGGVAALLAACAGGTPATQAAAAGVLRNLAAFPDLLPWFRNEGALPLLLQLVSLGTPRAQELALGCLQNLTAGDGDEGQRLKVEAFQEGALACVKDFLDASRGDEPGLAPALGLLRNMASFRYIAEIAASASFAAHVAAALGSDRPPTRTEAALALAELCGNAAGGGGGKSRRELEGAVPRLVWMLEAKPAAERDAAARALAALLASSGACRKLFRRDERGVAGAVRLLDPAGARGVDRRFPVAVLLAVSQSRRCRKQMMAAGACGFLQGLMAAEVDGAKRLAECLGKGKMLGVFPRT</sequence>
<dbReference type="EMBL" id="CM029052">
    <property type="protein sequence ID" value="KAG2557778.1"/>
    <property type="molecule type" value="Genomic_DNA"/>
</dbReference>
<gene>
    <name evidence="1" type="ORF">PVAP13_8NG128701</name>
</gene>
<dbReference type="SUPFAM" id="SSF48371">
    <property type="entry name" value="ARM repeat"/>
    <property type="match status" value="1"/>
</dbReference>
<dbReference type="SMART" id="SM00185">
    <property type="entry name" value="ARM"/>
    <property type="match status" value="3"/>
</dbReference>
<organism evidence="1 2">
    <name type="scientific">Panicum virgatum</name>
    <name type="common">Blackwell switchgrass</name>
    <dbReference type="NCBI Taxonomy" id="38727"/>
    <lineage>
        <taxon>Eukaryota</taxon>
        <taxon>Viridiplantae</taxon>
        <taxon>Streptophyta</taxon>
        <taxon>Embryophyta</taxon>
        <taxon>Tracheophyta</taxon>
        <taxon>Spermatophyta</taxon>
        <taxon>Magnoliopsida</taxon>
        <taxon>Liliopsida</taxon>
        <taxon>Poales</taxon>
        <taxon>Poaceae</taxon>
        <taxon>PACMAD clade</taxon>
        <taxon>Panicoideae</taxon>
        <taxon>Panicodae</taxon>
        <taxon>Paniceae</taxon>
        <taxon>Panicinae</taxon>
        <taxon>Panicum</taxon>
        <taxon>Panicum sect. Hiantes</taxon>
    </lineage>
</organism>
<evidence type="ECO:0000313" key="1">
    <source>
        <dbReference type="EMBL" id="KAG2557778.1"/>
    </source>
</evidence>
<dbReference type="OrthoDB" id="7537227at2759"/>
<dbReference type="Proteomes" id="UP000823388">
    <property type="component" value="Chromosome 8N"/>
</dbReference>
<keyword evidence="2" id="KW-1185">Reference proteome</keyword>
<dbReference type="InterPro" id="IPR016024">
    <property type="entry name" value="ARM-type_fold"/>
</dbReference>
<dbReference type="Gene3D" id="1.25.10.10">
    <property type="entry name" value="Leucine-rich Repeat Variant"/>
    <property type="match status" value="2"/>
</dbReference>
<evidence type="ECO:0008006" key="3">
    <source>
        <dbReference type="Google" id="ProtNLM"/>
    </source>
</evidence>
<comment type="caution">
    <text evidence="1">The sequence shown here is derived from an EMBL/GenBank/DDBJ whole genome shotgun (WGS) entry which is preliminary data.</text>
</comment>
<dbReference type="InterPro" id="IPR011989">
    <property type="entry name" value="ARM-like"/>
</dbReference>
<proteinExistence type="predicted"/>
<reference evidence="1" key="1">
    <citation type="submission" date="2020-05" db="EMBL/GenBank/DDBJ databases">
        <title>WGS assembly of Panicum virgatum.</title>
        <authorList>
            <person name="Lovell J.T."/>
            <person name="Jenkins J."/>
            <person name="Shu S."/>
            <person name="Juenger T.E."/>
            <person name="Schmutz J."/>
        </authorList>
    </citation>
    <scope>NUCLEOTIDE SEQUENCE</scope>
    <source>
        <strain evidence="1">AP13</strain>
    </source>
</reference>
<dbReference type="AlphaFoldDB" id="A0A8T0P9W8"/>
<dbReference type="InterPro" id="IPR000225">
    <property type="entry name" value="Armadillo"/>
</dbReference>
<name>A0A8T0P9W8_PANVG</name>
<dbReference type="EMBL" id="CM029052">
    <property type="protein sequence ID" value="KAG2557779.1"/>
    <property type="molecule type" value="Genomic_DNA"/>
</dbReference>
<dbReference type="PANTHER" id="PTHR46043:SF13">
    <property type="entry name" value="ARM REPEAT SUPERFAMILY PROTEIN"/>
    <property type="match status" value="1"/>
</dbReference>